<dbReference type="SFLD" id="SFLDG01129">
    <property type="entry name" value="C1.5:_HAD__Beta-PGM__Phosphata"/>
    <property type="match status" value="1"/>
</dbReference>
<dbReference type="KEGG" id="foo:CGC45_03740"/>
<evidence type="ECO:0000313" key="1">
    <source>
        <dbReference type="EMBL" id="AXH30697.1"/>
    </source>
</evidence>
<dbReference type="NCBIfam" id="TIGR01509">
    <property type="entry name" value="HAD-SF-IA-v3"/>
    <property type="match status" value="1"/>
</dbReference>
<dbReference type="Proteomes" id="UP000253862">
    <property type="component" value="Chromosome"/>
</dbReference>
<dbReference type="Gene3D" id="3.40.50.1000">
    <property type="entry name" value="HAD superfamily/HAD-like"/>
    <property type="match status" value="1"/>
</dbReference>
<evidence type="ECO:0000313" key="2">
    <source>
        <dbReference type="Proteomes" id="UP000253862"/>
    </source>
</evidence>
<sequence length="199" mass="22483">MISENNMLLPVHKNTKLLIFDCDGTIANNMGVHINAWLNVLKNTKIEIESVDFDKYNGLPSEYILKEVFNFDDNQTPKLADKIKKTSYELLSQTKPIKPIVDLIKHYHRKIPMLVISGGKKLNVYKSLDVIGLRGFFDEIITADDAHPSKNTPEAFTLLADKYNLKPRECHVFENGVPGLISALQAGMTVTDVRNIELD</sequence>
<organism evidence="1 2">
    <name type="scientific">Francisella opportunistica</name>
    <dbReference type="NCBI Taxonomy" id="2016517"/>
    <lineage>
        <taxon>Bacteria</taxon>
        <taxon>Pseudomonadati</taxon>
        <taxon>Pseudomonadota</taxon>
        <taxon>Gammaproteobacteria</taxon>
        <taxon>Thiotrichales</taxon>
        <taxon>Francisellaceae</taxon>
        <taxon>Francisella</taxon>
    </lineage>
</organism>
<reference evidence="1 2" key="1">
    <citation type="submission" date="2017-07" db="EMBL/GenBank/DDBJ databases">
        <title>Complete genome sequences and comparative analysis of the novel pathogen Francisella opportunistica.</title>
        <authorList>
            <person name="Dietrich E.A."/>
            <person name="Kingry L.C."/>
            <person name="Petersen J.M."/>
        </authorList>
    </citation>
    <scope>NUCLEOTIDE SEQUENCE [LARGE SCALE GENOMIC DNA]</scope>
    <source>
        <strain evidence="1 2">14-2155</strain>
    </source>
</reference>
<dbReference type="OrthoDB" id="9782449at2"/>
<protein>
    <submittedName>
        <fullName evidence="1">Haloacid dehalogenase</fullName>
    </submittedName>
</protein>
<dbReference type="InterPro" id="IPR051806">
    <property type="entry name" value="HAD-like_SPP"/>
</dbReference>
<name>A0A345JTQ1_9GAMM</name>
<dbReference type="SFLD" id="SFLDS00003">
    <property type="entry name" value="Haloacid_Dehalogenase"/>
    <property type="match status" value="1"/>
</dbReference>
<dbReference type="GO" id="GO:0050308">
    <property type="term" value="F:sugar-phosphatase activity"/>
    <property type="evidence" value="ECO:0007669"/>
    <property type="project" value="TreeGrafter"/>
</dbReference>
<dbReference type="InterPro" id="IPR023198">
    <property type="entry name" value="PGP-like_dom2"/>
</dbReference>
<dbReference type="AlphaFoldDB" id="A0A345JTQ1"/>
<keyword evidence="2" id="KW-1185">Reference proteome</keyword>
<dbReference type="InterPro" id="IPR006439">
    <property type="entry name" value="HAD-SF_hydro_IA"/>
</dbReference>
<dbReference type="Gene3D" id="1.10.150.240">
    <property type="entry name" value="Putative phosphatase, domain 2"/>
    <property type="match status" value="1"/>
</dbReference>
<accession>A0A345JTQ1</accession>
<dbReference type="Pfam" id="PF13419">
    <property type="entry name" value="HAD_2"/>
    <property type="match status" value="1"/>
</dbReference>
<dbReference type="CDD" id="cd07505">
    <property type="entry name" value="HAD_BPGM-like"/>
    <property type="match status" value="1"/>
</dbReference>
<proteinExistence type="predicted"/>
<dbReference type="PANTHER" id="PTHR43481:SF4">
    <property type="entry name" value="GLYCEROL-1-PHOSPHATE PHOSPHOHYDROLASE 1-RELATED"/>
    <property type="match status" value="1"/>
</dbReference>
<dbReference type="PANTHER" id="PTHR43481">
    <property type="entry name" value="FRUCTOSE-1-PHOSPHATE PHOSPHATASE"/>
    <property type="match status" value="1"/>
</dbReference>
<dbReference type="InterPro" id="IPR041492">
    <property type="entry name" value="HAD_2"/>
</dbReference>
<dbReference type="SUPFAM" id="SSF56784">
    <property type="entry name" value="HAD-like"/>
    <property type="match status" value="1"/>
</dbReference>
<dbReference type="InterPro" id="IPR023214">
    <property type="entry name" value="HAD_sf"/>
</dbReference>
<dbReference type="InterPro" id="IPR036412">
    <property type="entry name" value="HAD-like_sf"/>
</dbReference>
<gene>
    <name evidence="1" type="ORF">CGC43_03755</name>
</gene>
<dbReference type="EMBL" id="CP022375">
    <property type="protein sequence ID" value="AXH30697.1"/>
    <property type="molecule type" value="Genomic_DNA"/>
</dbReference>